<organism evidence="1">
    <name type="scientific">uncultured Pyrinomonadaceae bacterium</name>
    <dbReference type="NCBI Taxonomy" id="2283094"/>
    <lineage>
        <taxon>Bacteria</taxon>
        <taxon>Pseudomonadati</taxon>
        <taxon>Acidobacteriota</taxon>
        <taxon>Blastocatellia</taxon>
        <taxon>Blastocatellales</taxon>
        <taxon>Pyrinomonadaceae</taxon>
        <taxon>environmental samples</taxon>
    </lineage>
</organism>
<evidence type="ECO:0000313" key="1">
    <source>
        <dbReference type="EMBL" id="CAA9432798.1"/>
    </source>
</evidence>
<name>A0A6J4Q2M3_9BACT</name>
<reference evidence="1" key="1">
    <citation type="submission" date="2020-02" db="EMBL/GenBank/DDBJ databases">
        <authorList>
            <person name="Meier V. D."/>
        </authorList>
    </citation>
    <scope>NUCLEOTIDE SEQUENCE</scope>
    <source>
        <strain evidence="1">AVDCRST_MAG74</strain>
    </source>
</reference>
<sequence>MDETRKINFAVYDLSFETCRHPCRSIHLTGGICQSTQFFSKKPETHSGA</sequence>
<gene>
    <name evidence="1" type="ORF">AVDCRST_MAG74-3844</name>
</gene>
<dbReference type="EMBL" id="CADCUR010000313">
    <property type="protein sequence ID" value="CAA9432798.1"/>
    <property type="molecule type" value="Genomic_DNA"/>
</dbReference>
<dbReference type="AlphaFoldDB" id="A0A6J4Q2M3"/>
<accession>A0A6J4Q2M3</accession>
<proteinExistence type="predicted"/>
<protein>
    <submittedName>
        <fullName evidence="1">Uncharacterized protein</fullName>
    </submittedName>
</protein>